<protein>
    <submittedName>
        <fullName evidence="4">Amino acid ABC transporter substrate-binding protein</fullName>
    </submittedName>
</protein>
<dbReference type="InterPro" id="IPR001638">
    <property type="entry name" value="Solute-binding_3/MltF_N"/>
</dbReference>
<proteinExistence type="predicted"/>
<name>A0ABQ5YHL5_9NEIS</name>
<reference evidence="5" key="1">
    <citation type="journal article" date="2019" name="Int. J. Syst. Evol. Microbiol.">
        <title>The Global Catalogue of Microorganisms (GCM) 10K type strain sequencing project: providing services to taxonomists for standard genome sequencing and annotation.</title>
        <authorList>
            <consortium name="The Broad Institute Genomics Platform"/>
            <consortium name="The Broad Institute Genome Sequencing Center for Infectious Disease"/>
            <person name="Wu L."/>
            <person name="Ma J."/>
        </authorList>
    </citation>
    <scope>NUCLEOTIDE SEQUENCE [LARGE SCALE GENOMIC DNA]</scope>
    <source>
        <strain evidence="5">NBRC 110044</strain>
    </source>
</reference>
<organism evidence="4 5">
    <name type="scientific">Chitinimonas prasina</name>
    <dbReference type="NCBI Taxonomy" id="1434937"/>
    <lineage>
        <taxon>Bacteria</taxon>
        <taxon>Pseudomonadati</taxon>
        <taxon>Pseudomonadota</taxon>
        <taxon>Betaproteobacteria</taxon>
        <taxon>Neisseriales</taxon>
        <taxon>Chitinibacteraceae</taxon>
        <taxon>Chitinimonas</taxon>
    </lineage>
</organism>
<comment type="caution">
    <text evidence="4">The sequence shown here is derived from an EMBL/GenBank/DDBJ whole genome shotgun (WGS) entry which is preliminary data.</text>
</comment>
<feature type="domain" description="Solute-binding protein family 3/N-terminal" evidence="3">
    <location>
        <begin position="24"/>
        <end position="98"/>
    </location>
</feature>
<dbReference type="Gene3D" id="3.40.190.10">
    <property type="entry name" value="Periplasmic binding protein-like II"/>
    <property type="match status" value="2"/>
</dbReference>
<evidence type="ECO:0000313" key="4">
    <source>
        <dbReference type="EMBL" id="GLR14496.1"/>
    </source>
</evidence>
<accession>A0ABQ5YHL5</accession>
<dbReference type="Proteomes" id="UP001156706">
    <property type="component" value="Unassembled WGS sequence"/>
</dbReference>
<dbReference type="SUPFAM" id="SSF53850">
    <property type="entry name" value="Periplasmic binding protein-like II"/>
    <property type="match status" value="1"/>
</dbReference>
<evidence type="ECO:0000259" key="3">
    <source>
        <dbReference type="Pfam" id="PF00497"/>
    </source>
</evidence>
<evidence type="ECO:0000256" key="2">
    <source>
        <dbReference type="SAM" id="SignalP"/>
    </source>
</evidence>
<dbReference type="RefSeq" id="WP_284197565.1">
    <property type="nucleotide sequence ID" value="NZ_BSOG01000004.1"/>
</dbReference>
<gene>
    <name evidence="4" type="ORF">GCM10007907_32860</name>
</gene>
<evidence type="ECO:0000313" key="5">
    <source>
        <dbReference type="Proteomes" id="UP001156706"/>
    </source>
</evidence>
<dbReference type="PANTHER" id="PTHR35936:SF25">
    <property type="entry name" value="ABC TRANSPORTER SUBSTRATE-BINDING PROTEIN"/>
    <property type="match status" value="1"/>
</dbReference>
<keyword evidence="5" id="KW-1185">Reference proteome</keyword>
<dbReference type="PANTHER" id="PTHR35936">
    <property type="entry name" value="MEMBRANE-BOUND LYTIC MUREIN TRANSGLYCOSYLASE F"/>
    <property type="match status" value="1"/>
</dbReference>
<dbReference type="EMBL" id="BSOG01000004">
    <property type="protein sequence ID" value="GLR14496.1"/>
    <property type="molecule type" value="Genomic_DNA"/>
</dbReference>
<evidence type="ECO:0000256" key="1">
    <source>
        <dbReference type="ARBA" id="ARBA00022729"/>
    </source>
</evidence>
<keyword evidence="1 2" id="KW-0732">Signal</keyword>
<sequence length="247" mass="27172">MPDLRLPLLALLSLPLYAAEPLLVVRGEGNYPPYEMVVNGQLTGAHIELIEAAAHTAGYQLTIRSVAWARALEMTKRGLASAVSFASRTPERESWLLFDEGNVLSTLRYGFFSLKQPNSPTWNGSFTSLHPYKIGVARAYAYPTEFSSQPGLQKYQQDGGYEALLRTLHNKRVDLIVGGVLEINTSARQLGYADSIQLLSPTFGATASYLAFGRQGSNPRHAERMAAAFSKLKLDGSYQRILAKYGL</sequence>
<feature type="chain" id="PRO_5047125725" evidence="2">
    <location>
        <begin position="19"/>
        <end position="247"/>
    </location>
</feature>
<feature type="signal peptide" evidence="2">
    <location>
        <begin position="1"/>
        <end position="18"/>
    </location>
</feature>
<dbReference type="Pfam" id="PF00497">
    <property type="entry name" value="SBP_bac_3"/>
    <property type="match status" value="1"/>
</dbReference>